<evidence type="ECO:0000313" key="1">
    <source>
        <dbReference type="EMBL" id="KAL1600205.1"/>
    </source>
</evidence>
<reference evidence="1 2" key="1">
    <citation type="submission" date="2024-02" db="EMBL/GenBank/DDBJ databases">
        <title>De novo assembly and annotation of 12 fungi associated with fruit tree decline syndrome in Ontario, Canada.</title>
        <authorList>
            <person name="Sulman M."/>
            <person name="Ellouze W."/>
            <person name="Ilyukhin E."/>
        </authorList>
    </citation>
    <scope>NUCLEOTIDE SEQUENCE [LARGE SCALE GENOMIC DNA]</scope>
    <source>
        <strain evidence="1 2">M97-236</strain>
    </source>
</reference>
<comment type="caution">
    <text evidence="1">The sequence shown here is derived from an EMBL/GenBank/DDBJ whole genome shotgun (WGS) entry which is preliminary data.</text>
</comment>
<proteinExistence type="predicted"/>
<accession>A0ABR3R6Z6</accession>
<organism evidence="1 2">
    <name type="scientific">Nothophoma quercina</name>
    <dbReference type="NCBI Taxonomy" id="749835"/>
    <lineage>
        <taxon>Eukaryota</taxon>
        <taxon>Fungi</taxon>
        <taxon>Dikarya</taxon>
        <taxon>Ascomycota</taxon>
        <taxon>Pezizomycotina</taxon>
        <taxon>Dothideomycetes</taxon>
        <taxon>Pleosporomycetidae</taxon>
        <taxon>Pleosporales</taxon>
        <taxon>Pleosporineae</taxon>
        <taxon>Didymellaceae</taxon>
        <taxon>Nothophoma</taxon>
    </lineage>
</organism>
<name>A0ABR3R6Z6_9PLEO</name>
<gene>
    <name evidence="1" type="ORF">SLS59_005829</name>
</gene>
<dbReference type="PANTHER" id="PTHR33112:SF16">
    <property type="entry name" value="HETEROKARYON INCOMPATIBILITY DOMAIN-CONTAINING PROTEIN"/>
    <property type="match status" value="1"/>
</dbReference>
<protein>
    <recommendedName>
        <fullName evidence="3">Heterokaryon incompatibility domain-containing protein</fullName>
    </recommendedName>
</protein>
<evidence type="ECO:0000313" key="2">
    <source>
        <dbReference type="Proteomes" id="UP001521222"/>
    </source>
</evidence>
<dbReference type="PANTHER" id="PTHR33112">
    <property type="entry name" value="DOMAIN PROTEIN, PUTATIVE-RELATED"/>
    <property type="match status" value="1"/>
</dbReference>
<sequence>MAAIYEHSEITIAATSAADAQEGCYVEPGLLHKGCVTDGTRKVPVTDGHEGVSTLLARASADRPVIYMKVVFKHALPQHFNDHNLPLLQRGWVYQERLLSPRILHFGPIDLIWECNEERHCSCGYADEPGVNGGRHYRSRPLKPQHAALLKADLPANSTAARWTNLIEEYTALNLTYDSDRLAAIAGIAKQMRRGLKNKRYMAGLFEDSLETGLTWQRADDTPTVARASVLGDAPSWSWLSVPGKVTYPASRYIGGTPFFCPVVKKVEFHCKDDKEFVTLWGGSITLHGKVAIVKQRLLETTDGELQFGFIIPGTRGWYAIRMDHQHDDREIKENWVHVSPRWMKKVALEPRNTSGQMYDLPADEDLDDKVTLSWGRVVTSARQLNKHSYCLYMGRRADDGALTDMYMLLERSSEKEHTYVRLGFGTCSVDDKFLEQVDKTQEVRII</sequence>
<dbReference type="Proteomes" id="UP001521222">
    <property type="component" value="Unassembled WGS sequence"/>
</dbReference>
<keyword evidence="2" id="KW-1185">Reference proteome</keyword>
<evidence type="ECO:0008006" key="3">
    <source>
        <dbReference type="Google" id="ProtNLM"/>
    </source>
</evidence>
<dbReference type="EMBL" id="JAKIXB020000018">
    <property type="protein sequence ID" value="KAL1600205.1"/>
    <property type="molecule type" value="Genomic_DNA"/>
</dbReference>